<dbReference type="RefSeq" id="WP_105328716.1">
    <property type="nucleotide sequence ID" value="NZ_PUHY01000005.1"/>
</dbReference>
<accession>A0A2S8FZ41</accession>
<protein>
    <submittedName>
        <fullName evidence="1">Uncharacterized protein</fullName>
    </submittedName>
</protein>
<proteinExistence type="predicted"/>
<dbReference type="AlphaFoldDB" id="A0A2S8FZ41"/>
<comment type="caution">
    <text evidence="1">The sequence shown here is derived from an EMBL/GenBank/DDBJ whole genome shotgun (WGS) entry which is preliminary data.</text>
</comment>
<dbReference type="OrthoDB" id="257744at2"/>
<evidence type="ECO:0000313" key="1">
    <source>
        <dbReference type="EMBL" id="PQO37467.1"/>
    </source>
</evidence>
<dbReference type="EMBL" id="PUHY01000005">
    <property type="protein sequence ID" value="PQO37467.1"/>
    <property type="molecule type" value="Genomic_DNA"/>
</dbReference>
<name>A0A2S8FZ41_9BACT</name>
<evidence type="ECO:0000313" key="2">
    <source>
        <dbReference type="Proteomes" id="UP000238322"/>
    </source>
</evidence>
<dbReference type="Proteomes" id="UP000238322">
    <property type="component" value="Unassembled WGS sequence"/>
</dbReference>
<organism evidence="1 2">
    <name type="scientific">Blastopirellula marina</name>
    <dbReference type="NCBI Taxonomy" id="124"/>
    <lineage>
        <taxon>Bacteria</taxon>
        <taxon>Pseudomonadati</taxon>
        <taxon>Planctomycetota</taxon>
        <taxon>Planctomycetia</taxon>
        <taxon>Pirellulales</taxon>
        <taxon>Pirellulaceae</taxon>
        <taxon>Blastopirellula</taxon>
    </lineage>
</organism>
<gene>
    <name evidence="1" type="ORF">C5Y83_05865</name>
</gene>
<reference evidence="1 2" key="1">
    <citation type="submission" date="2018-02" db="EMBL/GenBank/DDBJ databases">
        <title>Comparative genomes isolates from brazilian mangrove.</title>
        <authorList>
            <person name="Araujo J.E."/>
            <person name="Taketani R.G."/>
            <person name="Silva M.C.P."/>
            <person name="Loureco M.V."/>
            <person name="Andreote F.D."/>
        </authorList>
    </citation>
    <scope>NUCLEOTIDE SEQUENCE [LARGE SCALE GENOMIC DNA]</scope>
    <source>
        <strain evidence="1 2">Hex-1 MGV</strain>
    </source>
</reference>
<sequence>MYLKWGDYTHPLGEPQITITRQPILAESGIPVAHTVTWDIQGKLLGSGQADLDAKIAALNAAYTKQNQDLILLRSDGQTDSQHSLRRADTRGGTWVVSGPNFPDGGGAEYATVRTFQLQIQAEVPVTNPQTTFVSFEESLRLSGGGPLFSHVETAFGFPVRQQLRANTTFRAVQSGSAIGYRNYPPVPGPLFGYGNLTREPVITRVSPKRVGTAHHQYRMSWQYEFESAFPLSGLPHISP</sequence>